<proteinExistence type="predicted"/>
<dbReference type="RefSeq" id="WP_126776535.1">
    <property type="nucleotide sequence ID" value="NZ_PIPM01000003.1"/>
</dbReference>
<accession>A0A432WNP1</accession>
<dbReference type="AlphaFoldDB" id="A0A432WNP1"/>
<gene>
    <name evidence="1" type="ORF">CWE11_05240</name>
</gene>
<dbReference type="EMBL" id="PIPM01000003">
    <property type="protein sequence ID" value="RUO35416.1"/>
    <property type="molecule type" value="Genomic_DNA"/>
</dbReference>
<keyword evidence="2" id="KW-1185">Reference proteome</keyword>
<sequence>MLLKEKVFLSNCDSVRALPSEELQKRFLLGLTLASGVVVSPNTILDNRDIGDILLKQNVRKYLNEEGAGRLVLRGYNLEPGLTLGDYFEALPGGYIVSSLHGAPRKDQLTQVQAQELIARLRATQAALMELKPTYERVALSPTSLQSAVTERLDDEDVLNHFFKSDGERQLFMLKANDVVSRSEWYQFTSAYFDDNVRFPPDTAARFRMEVIDPAYHSLFVTSGEGFLQDRIRHLTQIPSGFLDAGLSVKSLQRELSLLAIPYKLFQFVSAWGAGELLRFFIESGVELAETQATSRGYDFATRKNWFGLYPKMRNYIGLEVKK</sequence>
<evidence type="ECO:0000313" key="1">
    <source>
        <dbReference type="EMBL" id="RUO35416.1"/>
    </source>
</evidence>
<dbReference type="OrthoDB" id="6396059at2"/>
<dbReference type="Proteomes" id="UP000288405">
    <property type="component" value="Unassembled WGS sequence"/>
</dbReference>
<name>A0A432WNP1_9GAMM</name>
<evidence type="ECO:0000313" key="2">
    <source>
        <dbReference type="Proteomes" id="UP000288405"/>
    </source>
</evidence>
<organism evidence="1 2">
    <name type="scientific">Aliidiomarina sanyensis</name>
    <dbReference type="NCBI Taxonomy" id="1249555"/>
    <lineage>
        <taxon>Bacteria</taxon>
        <taxon>Pseudomonadati</taxon>
        <taxon>Pseudomonadota</taxon>
        <taxon>Gammaproteobacteria</taxon>
        <taxon>Alteromonadales</taxon>
        <taxon>Idiomarinaceae</taxon>
        <taxon>Aliidiomarina</taxon>
    </lineage>
</organism>
<comment type="caution">
    <text evidence="1">The sequence shown here is derived from an EMBL/GenBank/DDBJ whole genome shotgun (WGS) entry which is preliminary data.</text>
</comment>
<reference evidence="1 2" key="1">
    <citation type="journal article" date="2011" name="Front. Microbiol.">
        <title>Genomic signatures of strain selection and enhancement in Bacillus atrophaeus var. globigii, a historical biowarfare simulant.</title>
        <authorList>
            <person name="Gibbons H.S."/>
            <person name="Broomall S.M."/>
            <person name="McNew L.A."/>
            <person name="Daligault H."/>
            <person name="Chapman C."/>
            <person name="Bruce D."/>
            <person name="Karavis M."/>
            <person name="Krepps M."/>
            <person name="McGregor P.A."/>
            <person name="Hong C."/>
            <person name="Park K.H."/>
            <person name="Akmal A."/>
            <person name="Feldman A."/>
            <person name="Lin J.S."/>
            <person name="Chang W.E."/>
            <person name="Higgs B.W."/>
            <person name="Demirev P."/>
            <person name="Lindquist J."/>
            <person name="Liem A."/>
            <person name="Fochler E."/>
            <person name="Read T.D."/>
            <person name="Tapia R."/>
            <person name="Johnson S."/>
            <person name="Bishop-Lilly K.A."/>
            <person name="Detter C."/>
            <person name="Han C."/>
            <person name="Sozhamannan S."/>
            <person name="Rosenzweig C.N."/>
            <person name="Skowronski E.W."/>
        </authorList>
    </citation>
    <scope>NUCLEOTIDE SEQUENCE [LARGE SCALE GENOMIC DNA]</scope>
    <source>
        <strain evidence="1 2">GYP-17</strain>
    </source>
</reference>
<protein>
    <submittedName>
        <fullName evidence="1">Uncharacterized protein</fullName>
    </submittedName>
</protein>